<dbReference type="InterPro" id="IPR036063">
    <property type="entry name" value="Smr_dom_sf"/>
</dbReference>
<dbReference type="InterPro" id="IPR002625">
    <property type="entry name" value="Smr_dom"/>
</dbReference>
<dbReference type="RefSeq" id="WP_089888069.1">
    <property type="nucleotide sequence ID" value="NZ_FNGV01000003.1"/>
</dbReference>
<keyword evidence="3" id="KW-1185">Reference proteome</keyword>
<proteinExistence type="predicted"/>
<accession>A0A1G9P2T9</accession>
<name>A0A1G9P2T9_9FLAO</name>
<dbReference type="OrthoDB" id="1524810at2"/>
<dbReference type="EMBL" id="FNGV01000003">
    <property type="protein sequence ID" value="SDL92863.1"/>
    <property type="molecule type" value="Genomic_DNA"/>
</dbReference>
<sequence length="182" mass="21022">MRVFEIGDKIETIDDTISGVVMEVTKNEITIETTDGFLLKYAPSELIKTSNTNTIRVSRHEVDQVKAEKAGPKKRNFKAVKPKERNTPKMEVDLHIHQLSKSTRGMSHYDMLNLQLDTAKRQLEFAIRKRIQKVVFIHGVGEGVLKEELCYLFGRYENVKFYDADYQKYGLGATEVYIYQNV</sequence>
<reference evidence="2 3" key="1">
    <citation type="submission" date="2016-10" db="EMBL/GenBank/DDBJ databases">
        <authorList>
            <person name="de Groot N.N."/>
        </authorList>
    </citation>
    <scope>NUCLEOTIDE SEQUENCE [LARGE SCALE GENOMIC DNA]</scope>
    <source>
        <strain evidence="2 3">DSM 19886</strain>
    </source>
</reference>
<dbReference type="STRING" id="192904.SAMN04488514_103416"/>
<evidence type="ECO:0000313" key="2">
    <source>
        <dbReference type="EMBL" id="SDL92863.1"/>
    </source>
</evidence>
<dbReference type="Proteomes" id="UP000199440">
    <property type="component" value="Unassembled WGS sequence"/>
</dbReference>
<gene>
    <name evidence="2" type="ORF">SAMN04488514_103416</name>
</gene>
<dbReference type="Gene3D" id="3.30.1370.110">
    <property type="match status" value="1"/>
</dbReference>
<dbReference type="Pfam" id="PF01713">
    <property type="entry name" value="Smr"/>
    <property type="match status" value="1"/>
</dbReference>
<evidence type="ECO:0000259" key="1">
    <source>
        <dbReference type="Pfam" id="PF01713"/>
    </source>
</evidence>
<feature type="domain" description="Smr" evidence="1">
    <location>
        <begin position="119"/>
        <end position="178"/>
    </location>
</feature>
<evidence type="ECO:0000313" key="3">
    <source>
        <dbReference type="Proteomes" id="UP000199440"/>
    </source>
</evidence>
<protein>
    <submittedName>
        <fullName evidence="2">Smr domain-containing protein</fullName>
    </submittedName>
</protein>
<organism evidence="2 3">
    <name type="scientific">Kriegella aquimaris</name>
    <dbReference type="NCBI Taxonomy" id="192904"/>
    <lineage>
        <taxon>Bacteria</taxon>
        <taxon>Pseudomonadati</taxon>
        <taxon>Bacteroidota</taxon>
        <taxon>Flavobacteriia</taxon>
        <taxon>Flavobacteriales</taxon>
        <taxon>Flavobacteriaceae</taxon>
        <taxon>Kriegella</taxon>
    </lineage>
</organism>
<dbReference type="AlphaFoldDB" id="A0A1G9P2T9"/>